<protein>
    <submittedName>
        <fullName evidence="2">Uncharacterized protein</fullName>
    </submittedName>
</protein>
<reference evidence="2" key="1">
    <citation type="journal article" date="2021" name="PeerJ">
        <title>Extensive microbial diversity within the chicken gut microbiome revealed by metagenomics and culture.</title>
        <authorList>
            <person name="Gilroy R."/>
            <person name="Ravi A."/>
            <person name="Getino M."/>
            <person name="Pursley I."/>
            <person name="Horton D.L."/>
            <person name="Alikhan N.F."/>
            <person name="Baker D."/>
            <person name="Gharbi K."/>
            <person name="Hall N."/>
            <person name="Watson M."/>
            <person name="Adriaenssens E.M."/>
            <person name="Foster-Nyarko E."/>
            <person name="Jarju S."/>
            <person name="Secka A."/>
            <person name="Antonio M."/>
            <person name="Oren A."/>
            <person name="Chaudhuri R.R."/>
            <person name="La Ragione R."/>
            <person name="Hildebrand F."/>
            <person name="Pallen M.J."/>
        </authorList>
    </citation>
    <scope>NUCLEOTIDE SEQUENCE</scope>
    <source>
        <strain evidence="2">3436</strain>
    </source>
</reference>
<reference evidence="2" key="2">
    <citation type="submission" date="2021-04" db="EMBL/GenBank/DDBJ databases">
        <authorList>
            <person name="Gilroy R."/>
        </authorList>
    </citation>
    <scope>NUCLEOTIDE SEQUENCE</scope>
    <source>
        <strain evidence="2">3436</strain>
    </source>
</reference>
<dbReference type="EMBL" id="DXBO01000158">
    <property type="protein sequence ID" value="HIZ49240.1"/>
    <property type="molecule type" value="Genomic_DNA"/>
</dbReference>
<feature type="chain" id="PRO_5039490756" evidence="1">
    <location>
        <begin position="23"/>
        <end position="308"/>
    </location>
</feature>
<name>A0A9D2F5E4_9FIRM</name>
<proteinExistence type="predicted"/>
<gene>
    <name evidence="2" type="ORF">H9810_11010</name>
</gene>
<feature type="signal peptide" evidence="1">
    <location>
        <begin position="1"/>
        <end position="22"/>
    </location>
</feature>
<keyword evidence="1" id="KW-0732">Signal</keyword>
<evidence type="ECO:0000313" key="2">
    <source>
        <dbReference type="EMBL" id="HIZ49240.1"/>
    </source>
</evidence>
<dbReference type="Proteomes" id="UP000824031">
    <property type="component" value="Unassembled WGS sequence"/>
</dbReference>
<comment type="caution">
    <text evidence="2">The sequence shown here is derived from an EMBL/GenBank/DDBJ whole genome shotgun (WGS) entry which is preliminary data.</text>
</comment>
<evidence type="ECO:0000313" key="3">
    <source>
        <dbReference type="Proteomes" id="UP000824031"/>
    </source>
</evidence>
<sequence>MKLRLHPKAAALLCAVVVLACAAAPAVFLTAMDMAAVGRSAAVADPYIAPTPQGEDYYILRQLAERRRQQENTYNARPREERRDLSFYVGAQSSLQEMSNGYAYQETVAAALQNLVDCGAIDPVWAAWAGDWTAGEVYTDYSGTVYYLDNPYYTTDSLGFVTLKRFAMEQGTLYTAFSMTMDSRTGVVTQLWISAPRTGEAEAAGTGAAVLVESTDGTTTPPAPDEAALRAFADQAGLENLGDWAVPQDSPYPNALYSQNGEALITASVNAYDYSGWTDTAGIVTSPRWFLSLSLQPCTAEELPVLVP</sequence>
<dbReference type="PROSITE" id="PS51257">
    <property type="entry name" value="PROKAR_LIPOPROTEIN"/>
    <property type="match status" value="1"/>
</dbReference>
<evidence type="ECO:0000256" key="1">
    <source>
        <dbReference type="SAM" id="SignalP"/>
    </source>
</evidence>
<dbReference type="AlphaFoldDB" id="A0A9D2F5E4"/>
<accession>A0A9D2F5E4</accession>
<organism evidence="2 3">
    <name type="scientific">Candidatus Gemmiger excrementavium</name>
    <dbReference type="NCBI Taxonomy" id="2838608"/>
    <lineage>
        <taxon>Bacteria</taxon>
        <taxon>Bacillati</taxon>
        <taxon>Bacillota</taxon>
        <taxon>Clostridia</taxon>
        <taxon>Eubacteriales</taxon>
        <taxon>Gemmiger</taxon>
    </lineage>
</organism>